<sequence length="358" mass="40760">MKITYPHMGSLNMILKTMFEGINIEVVEPPPVTNKTLSIGVKYSPEFACLPYKINLGNFIEALEKGADTIIMLGGVGPCRFGYYGQVQKETLIDLGYDFKMIILDPPHGRLIDFLKELSGYFPGVYWKDALKAFIFAVQKMIAADNLEKHLLILRAHEDKIGVTTKIYEKYVEGLKYAKNKKELDYIYREGVEKIKQNANVKRDIQLKIALVGEIYLMLEPFSNMDICKSLNELGIEVTKTDYLSDYLINSAFKLPQKLEFKRYVHGYLERDIGGHGLNTVANTVKYAEKNYDGIIQIFPFTCTPEIVAESIIAKISNDKNIPVMSLSYDEKTGEAGYQTRLEAFKDLLERQKINALK</sequence>
<dbReference type="EMBL" id="CP002171">
    <property type="protein sequence ID" value="ADL68315.1"/>
    <property type="molecule type" value="Genomic_DNA"/>
</dbReference>
<dbReference type="Gene3D" id="3.40.50.11900">
    <property type="match status" value="1"/>
</dbReference>
<dbReference type="eggNOG" id="COG3581">
    <property type="taxonomic scope" value="Bacteria"/>
</dbReference>
<dbReference type="PANTHER" id="PTHR32329:SF2">
    <property type="entry name" value="BIFUNCTIONAL PROTEIN [INCLUDES 2-HYDROXYACYL-COA DEHYDRATASE (N-TER) AND ITS ACTIVATOR DOMAIN (C_TERM)"/>
    <property type="match status" value="1"/>
</dbReference>
<dbReference type="Proteomes" id="UP000001626">
    <property type="component" value="Chromosome"/>
</dbReference>
<dbReference type="InterPro" id="IPR051805">
    <property type="entry name" value="Dehydratase_Activator_Redct"/>
</dbReference>
<protein>
    <recommendedName>
        <fullName evidence="3">CoA protein activase</fullName>
    </recommendedName>
</protein>
<name>D9TLJ0_THETC</name>
<keyword evidence="2" id="KW-1185">Reference proteome</keyword>
<evidence type="ECO:0000313" key="1">
    <source>
        <dbReference type="EMBL" id="ADL68315.1"/>
    </source>
</evidence>
<dbReference type="OrthoDB" id="9780120at2"/>
<accession>D9TLJ0</accession>
<proteinExistence type="predicted"/>
<organism evidence="1 2">
    <name type="scientific">Thermoanaerobacterium thermosaccharolyticum (strain ATCC 7956 / DSM 571 / NCIMB 9385 / NCA 3814 / NCTC 13789 / WDCM 00135 / 2032)</name>
    <name type="common">Clostridium thermosaccharolyticum</name>
    <dbReference type="NCBI Taxonomy" id="580327"/>
    <lineage>
        <taxon>Bacteria</taxon>
        <taxon>Bacillati</taxon>
        <taxon>Bacillota</taxon>
        <taxon>Clostridia</taxon>
        <taxon>Thermoanaerobacterales</taxon>
        <taxon>Thermoanaerobacteraceae</taxon>
        <taxon>Thermoanaerobacterium</taxon>
    </lineage>
</organism>
<dbReference type="KEGG" id="ttm:Tthe_0761"/>
<dbReference type="AlphaFoldDB" id="D9TLJ0"/>
<dbReference type="PANTHER" id="PTHR32329">
    <property type="entry name" value="BIFUNCTIONAL PROTEIN [INCLUDES 2-HYDROXYACYL-COA DEHYDRATASE (N-TER) AND ITS ACTIVATOR DOMAIN (C_TERM)-RELATED"/>
    <property type="match status" value="1"/>
</dbReference>
<reference evidence="1 2" key="1">
    <citation type="submission" date="2010-08" db="EMBL/GenBank/DDBJ databases">
        <title>Complete sequence of Thermoanaerobacterium thermosaccharolyticum DSM 571.</title>
        <authorList>
            <consortium name="US DOE Joint Genome Institute"/>
            <person name="Lucas S."/>
            <person name="Copeland A."/>
            <person name="Lapidus A."/>
            <person name="Cheng J.-F."/>
            <person name="Bruce D."/>
            <person name="Goodwin L."/>
            <person name="Pitluck S."/>
            <person name="Teshima H."/>
            <person name="Detter J.C."/>
            <person name="Han C."/>
            <person name="Tapia R."/>
            <person name="Land M."/>
            <person name="Hauser L."/>
            <person name="Chang Y.-J."/>
            <person name="Jeffries C."/>
            <person name="Kyrpides N."/>
            <person name="Ivanova N."/>
            <person name="Mikhailova N."/>
            <person name="Hemme C.L."/>
            <person name="Woyke T."/>
        </authorList>
    </citation>
    <scope>NUCLEOTIDE SEQUENCE [LARGE SCALE GENOMIC DNA]</scope>
    <source>
        <strain evidence="2">ATCC 7956 / DSM 571 / NCIMB 9385 / NCA 3814 / NCTC 13789 / WDCM 00135 / 2032</strain>
    </source>
</reference>
<evidence type="ECO:0000313" key="2">
    <source>
        <dbReference type="Proteomes" id="UP000001626"/>
    </source>
</evidence>
<dbReference type="RefSeq" id="WP_013297290.1">
    <property type="nucleotide sequence ID" value="NC_014410.1"/>
</dbReference>
<dbReference type="STRING" id="580327.Tthe_0761"/>
<dbReference type="HOGENOM" id="CLU_057460_0_0_9"/>
<gene>
    <name evidence="1" type="ordered locus">Tthe_0761</name>
</gene>
<dbReference type="GeneID" id="93863641"/>
<evidence type="ECO:0008006" key="3">
    <source>
        <dbReference type="Google" id="ProtNLM"/>
    </source>
</evidence>